<dbReference type="SUPFAM" id="SSF88713">
    <property type="entry name" value="Glycoside hydrolase/deacetylase"/>
    <property type="match status" value="1"/>
</dbReference>
<dbReference type="CDD" id="cd10948">
    <property type="entry name" value="CE4_BsPdaA_like"/>
    <property type="match status" value="1"/>
</dbReference>
<evidence type="ECO:0000313" key="2">
    <source>
        <dbReference type="EMBL" id="HJD33338.1"/>
    </source>
</evidence>
<dbReference type="AlphaFoldDB" id="A0A9D2R0X1"/>
<dbReference type="GO" id="GO:0016810">
    <property type="term" value="F:hydrolase activity, acting on carbon-nitrogen (but not peptide) bonds"/>
    <property type="evidence" value="ECO:0007669"/>
    <property type="project" value="InterPro"/>
</dbReference>
<dbReference type="EMBL" id="DWUV01000046">
    <property type="protein sequence ID" value="HJD33338.1"/>
    <property type="molecule type" value="Genomic_DNA"/>
</dbReference>
<dbReference type="PANTHER" id="PTHR10587:SF78">
    <property type="entry name" value="PEPTIDOGLYCAN-N-ACETYLMURAMIC ACID DEACETYLASE PDAA"/>
    <property type="match status" value="1"/>
</dbReference>
<dbReference type="InterPro" id="IPR014235">
    <property type="entry name" value="Spore_PdaA"/>
</dbReference>
<dbReference type="Proteomes" id="UP000823897">
    <property type="component" value="Unassembled WGS sequence"/>
</dbReference>
<organism evidence="2 3">
    <name type="scientific">Candidatus Mediterraneibacter tabaqchaliae</name>
    <dbReference type="NCBI Taxonomy" id="2838689"/>
    <lineage>
        <taxon>Bacteria</taxon>
        <taxon>Bacillati</taxon>
        <taxon>Bacillota</taxon>
        <taxon>Clostridia</taxon>
        <taxon>Lachnospirales</taxon>
        <taxon>Lachnospiraceae</taxon>
        <taxon>Mediterraneibacter</taxon>
    </lineage>
</organism>
<dbReference type="GO" id="GO:0005975">
    <property type="term" value="P:carbohydrate metabolic process"/>
    <property type="evidence" value="ECO:0007669"/>
    <property type="project" value="InterPro"/>
</dbReference>
<comment type="caution">
    <text evidence="2">The sequence shown here is derived from an EMBL/GenBank/DDBJ whole genome shotgun (WGS) entry which is preliminary data.</text>
</comment>
<name>A0A9D2R0X1_9FIRM</name>
<gene>
    <name evidence="2" type="primary">pdaA</name>
    <name evidence="2" type="ORF">H9911_02200</name>
</gene>
<sequence>MNRFFKHKIRPFFKNKLLTKKTGLFLLLFLVSYASGTGIGFLSGQFHAQTGKAHTDIKAVTASAEGNWGLSFQEDGQPPVANATFEELAQYDAWYAQDTDEKVLYLTFDCGYENGNTGKILDALKKHDVSATFFVVGTYIESEPELVKRMCEEGHTVGNHTWHHPDMSQIASMDSFRKELEDVERAYKEVTGKEMTKYYRPPQGKFSEANLQMAKELGYKTFFWSLAYVDWYDDDQPTKEEAFDKLLGRIHPGAVVLLHSTSDTNAEILDELIGEWEKMGYQIRPLEQLSG</sequence>
<dbReference type="PANTHER" id="PTHR10587">
    <property type="entry name" value="GLYCOSYL TRANSFERASE-RELATED"/>
    <property type="match status" value="1"/>
</dbReference>
<dbReference type="PROSITE" id="PS51677">
    <property type="entry name" value="NODB"/>
    <property type="match status" value="1"/>
</dbReference>
<proteinExistence type="predicted"/>
<reference evidence="2" key="2">
    <citation type="submission" date="2021-04" db="EMBL/GenBank/DDBJ databases">
        <authorList>
            <person name="Gilroy R."/>
        </authorList>
    </citation>
    <scope>NUCLEOTIDE SEQUENCE</scope>
    <source>
        <strain evidence="2">ChiGjej3B3-11674</strain>
    </source>
</reference>
<reference evidence="2" key="1">
    <citation type="journal article" date="2021" name="PeerJ">
        <title>Extensive microbial diversity within the chicken gut microbiome revealed by metagenomics and culture.</title>
        <authorList>
            <person name="Gilroy R."/>
            <person name="Ravi A."/>
            <person name="Getino M."/>
            <person name="Pursley I."/>
            <person name="Horton D.L."/>
            <person name="Alikhan N.F."/>
            <person name="Baker D."/>
            <person name="Gharbi K."/>
            <person name="Hall N."/>
            <person name="Watson M."/>
            <person name="Adriaenssens E.M."/>
            <person name="Foster-Nyarko E."/>
            <person name="Jarju S."/>
            <person name="Secka A."/>
            <person name="Antonio M."/>
            <person name="Oren A."/>
            <person name="Chaudhuri R.R."/>
            <person name="La Ragione R."/>
            <person name="Hildebrand F."/>
            <person name="Pallen M.J."/>
        </authorList>
    </citation>
    <scope>NUCLEOTIDE SEQUENCE</scope>
    <source>
        <strain evidence="2">ChiGjej3B3-11674</strain>
    </source>
</reference>
<dbReference type="InterPro" id="IPR002509">
    <property type="entry name" value="NODB_dom"/>
</dbReference>
<feature type="domain" description="NodB homology" evidence="1">
    <location>
        <begin position="102"/>
        <end position="284"/>
    </location>
</feature>
<evidence type="ECO:0000259" key="1">
    <source>
        <dbReference type="PROSITE" id="PS51677"/>
    </source>
</evidence>
<accession>A0A9D2R0X1</accession>
<dbReference type="GO" id="GO:0016020">
    <property type="term" value="C:membrane"/>
    <property type="evidence" value="ECO:0007669"/>
    <property type="project" value="TreeGrafter"/>
</dbReference>
<dbReference type="Pfam" id="PF01522">
    <property type="entry name" value="Polysacc_deac_1"/>
    <property type="match status" value="1"/>
</dbReference>
<protein>
    <submittedName>
        <fullName evidence="2">Delta-lactam-biosynthetic de-N-acetylase</fullName>
    </submittedName>
</protein>
<dbReference type="InterPro" id="IPR011330">
    <property type="entry name" value="Glyco_hydro/deAcase_b/a-brl"/>
</dbReference>
<evidence type="ECO:0000313" key="3">
    <source>
        <dbReference type="Proteomes" id="UP000823897"/>
    </source>
</evidence>
<dbReference type="Gene3D" id="3.20.20.370">
    <property type="entry name" value="Glycoside hydrolase/deacetylase"/>
    <property type="match status" value="1"/>
</dbReference>
<dbReference type="InterPro" id="IPR050248">
    <property type="entry name" value="Polysacc_deacetylase_ArnD"/>
</dbReference>
<dbReference type="NCBIfam" id="TIGR02884">
    <property type="entry name" value="spore_pdaA"/>
    <property type="match status" value="1"/>
</dbReference>